<reference evidence="3 4" key="1">
    <citation type="submission" date="2018-11" db="EMBL/GenBank/DDBJ databases">
        <authorList>
            <consortium name="Pathogen Informatics"/>
        </authorList>
    </citation>
    <scope>NUCLEOTIDE SEQUENCE [LARGE SCALE GENOMIC DNA]</scope>
</reference>
<accession>A0A3P7TZI1</accession>
<gene>
    <name evidence="3" type="ORF">HPBE_LOCUS4</name>
</gene>
<dbReference type="AlphaFoldDB" id="A0A3P7TZI1"/>
<dbReference type="GO" id="GO:0043130">
    <property type="term" value="F:ubiquitin binding"/>
    <property type="evidence" value="ECO:0007669"/>
    <property type="project" value="InterPro"/>
</dbReference>
<name>A0A3P7TZI1_HELPZ</name>
<proteinExistence type="predicted"/>
<dbReference type="PANTHER" id="PTHR15960:SF5">
    <property type="entry name" value="LD44032P"/>
    <property type="match status" value="1"/>
</dbReference>
<dbReference type="InterPro" id="IPR038870">
    <property type="entry name" value="UBAP1"/>
</dbReference>
<reference evidence="5" key="2">
    <citation type="submission" date="2019-09" db="UniProtKB">
        <authorList>
            <consortium name="WormBaseParasite"/>
        </authorList>
    </citation>
    <scope>IDENTIFICATION</scope>
</reference>
<evidence type="ECO:0000313" key="5">
    <source>
        <dbReference type="WBParaSite" id="HPBE_0000000301-mRNA-1"/>
    </source>
</evidence>
<evidence type="ECO:0000313" key="3">
    <source>
        <dbReference type="EMBL" id="VDO17744.1"/>
    </source>
</evidence>
<dbReference type="InterPro" id="IPR009060">
    <property type="entry name" value="UBA-like_sf"/>
</dbReference>
<dbReference type="PROSITE" id="PS50030">
    <property type="entry name" value="UBA"/>
    <property type="match status" value="1"/>
</dbReference>
<dbReference type="GO" id="GO:0043162">
    <property type="term" value="P:ubiquitin-dependent protein catabolic process via the multivesicular body sorting pathway"/>
    <property type="evidence" value="ECO:0007669"/>
    <property type="project" value="InterPro"/>
</dbReference>
<sequence>MSYSNTFHDYLRDIPMEIGRRFYPPPLVNIPAVTIPEPLRNVGYAFEAEKRARQQFDEANSTPEQKPAVAQKNPSNGVASSESMTSSTASITNEVLLPCAAPATAAPPRPPPPAPKSVAFEEFEGRGTVFDELEWRSIDDKLALSQILGNVSLLGSSQLNAPVNSTAVAVNDQRPPALLTSKSVTVPAIPSYPVLDFGTRSRSEEPTVFLNSTGEMSTAVYTKPINSAPTKEAPSVAASESPLRVRLLTKGYRQNLVDVALERLPRERLPYVEYYMKGMSILEKRGVNVEKTVAFLLDSNLSDKQAVVQRAQTAEQLLGMGFSVEEVFPALISSQGDRVKALDALLGSR</sequence>
<evidence type="ECO:0000256" key="1">
    <source>
        <dbReference type="SAM" id="MobiDB-lite"/>
    </source>
</evidence>
<dbReference type="PANTHER" id="PTHR15960">
    <property type="entry name" value="LD44032P"/>
    <property type="match status" value="1"/>
</dbReference>
<feature type="region of interest" description="Disordered" evidence="1">
    <location>
        <begin position="56"/>
        <end position="87"/>
    </location>
</feature>
<protein>
    <submittedName>
        <fullName evidence="5">UBA domain-containing protein</fullName>
    </submittedName>
</protein>
<dbReference type="InterPro" id="IPR015940">
    <property type="entry name" value="UBA"/>
</dbReference>
<dbReference type="EMBL" id="UZAH01000001">
    <property type="protein sequence ID" value="VDO17744.1"/>
    <property type="molecule type" value="Genomic_DNA"/>
</dbReference>
<dbReference type="Proteomes" id="UP000050761">
    <property type="component" value="Unassembled WGS sequence"/>
</dbReference>
<evidence type="ECO:0000313" key="4">
    <source>
        <dbReference type="Proteomes" id="UP000050761"/>
    </source>
</evidence>
<feature type="domain" description="UBA" evidence="2">
    <location>
        <begin position="301"/>
        <end position="348"/>
    </location>
</feature>
<evidence type="ECO:0000259" key="2">
    <source>
        <dbReference type="PROSITE" id="PS50030"/>
    </source>
</evidence>
<dbReference type="GO" id="GO:0000813">
    <property type="term" value="C:ESCRT I complex"/>
    <property type="evidence" value="ECO:0007669"/>
    <property type="project" value="InterPro"/>
</dbReference>
<dbReference type="OrthoDB" id="5824432at2759"/>
<dbReference type="SUPFAM" id="SSF46934">
    <property type="entry name" value="UBA-like"/>
    <property type="match status" value="1"/>
</dbReference>
<dbReference type="WBParaSite" id="HPBE_0000000301-mRNA-1">
    <property type="protein sequence ID" value="HPBE_0000000301-mRNA-1"/>
    <property type="gene ID" value="HPBE_0000000301"/>
</dbReference>
<organism evidence="3">
    <name type="scientific">Heligmosomoides polygyrus</name>
    <name type="common">Parasitic roundworm</name>
    <dbReference type="NCBI Taxonomy" id="6339"/>
    <lineage>
        <taxon>Eukaryota</taxon>
        <taxon>Metazoa</taxon>
        <taxon>Ecdysozoa</taxon>
        <taxon>Nematoda</taxon>
        <taxon>Chromadorea</taxon>
        <taxon>Rhabditida</taxon>
        <taxon>Rhabditina</taxon>
        <taxon>Rhabditomorpha</taxon>
        <taxon>Strongyloidea</taxon>
        <taxon>Heligmosomidae</taxon>
        <taxon>Heligmosomoides</taxon>
    </lineage>
</organism>
<keyword evidence="4" id="KW-1185">Reference proteome</keyword>